<dbReference type="GeneID" id="91090003"/>
<evidence type="ECO:0000256" key="2">
    <source>
        <dbReference type="ARBA" id="ARBA00004673"/>
    </source>
</evidence>
<feature type="transmembrane region" description="Helical" evidence="10">
    <location>
        <begin position="44"/>
        <end position="65"/>
    </location>
</feature>
<evidence type="ECO:0000256" key="3">
    <source>
        <dbReference type="ARBA" id="ARBA00010514"/>
    </source>
</evidence>
<evidence type="ECO:0000256" key="5">
    <source>
        <dbReference type="ARBA" id="ARBA00022792"/>
    </source>
</evidence>
<dbReference type="Proteomes" id="UP000094043">
    <property type="component" value="Chromosome 7"/>
</dbReference>
<dbReference type="PANTHER" id="PTHR13313:SF0">
    <property type="entry name" value="CYTOCHROME C OXIDASE SUBUNIT 7C, MITOCHONDRIAL"/>
    <property type="match status" value="1"/>
</dbReference>
<comment type="pathway">
    <text evidence="2 10">Energy metabolism; oxidative phosphorylation.</text>
</comment>
<keyword evidence="7 10" id="KW-1133">Transmembrane helix</keyword>
<dbReference type="EMBL" id="CP143790">
    <property type="protein sequence ID" value="WVN90555.1"/>
    <property type="molecule type" value="Genomic_DNA"/>
</dbReference>
<reference evidence="11" key="2">
    <citation type="journal article" date="2022" name="Elife">
        <title>Obligate sexual reproduction of a homothallic fungus closely related to the Cryptococcus pathogenic species complex.</title>
        <authorList>
            <person name="Passer A.R."/>
            <person name="Clancey S.A."/>
            <person name="Shea T."/>
            <person name="David-Palma M."/>
            <person name="Averette A.F."/>
            <person name="Boekhout T."/>
            <person name="Porcel B.M."/>
            <person name="Nowrousian M."/>
            <person name="Cuomo C.A."/>
            <person name="Sun S."/>
            <person name="Heitman J."/>
            <person name="Coelho M.A."/>
        </authorList>
    </citation>
    <scope>NUCLEOTIDE SEQUENCE</scope>
    <source>
        <strain evidence="11">CBS 7841</strain>
    </source>
</reference>
<keyword evidence="12" id="KW-1185">Reference proteome</keyword>
<dbReference type="GO" id="GO:0006123">
    <property type="term" value="P:mitochondrial electron transport, cytochrome c to oxygen"/>
    <property type="evidence" value="ECO:0007669"/>
    <property type="project" value="UniProtKB-UniRule"/>
</dbReference>
<comment type="subunit">
    <text evidence="10">Component of the cytochrome c oxidase (complex IV, CIV), a multisubunit enzyme composed of a catalytic core of 3 subunits and several supernumerary subunits. The complex exists as a monomer or a dimer and forms supercomplexes (SCs) in the inner mitochondrial membrane with ubiquinol-cytochrome c oxidoreductase (cytochrome b-c1 complex, complex III, CIII).</text>
</comment>
<keyword evidence="6 10" id="KW-0809">Transit peptide</keyword>
<keyword evidence="4 10" id="KW-0812">Transmembrane</keyword>
<evidence type="ECO:0000256" key="7">
    <source>
        <dbReference type="ARBA" id="ARBA00022989"/>
    </source>
</evidence>
<reference evidence="11" key="1">
    <citation type="submission" date="2016-06" db="EMBL/GenBank/DDBJ databases">
        <authorList>
            <person name="Cuomo C."/>
            <person name="Litvintseva A."/>
            <person name="Heitman J."/>
            <person name="Chen Y."/>
            <person name="Sun S."/>
            <person name="Springer D."/>
            <person name="Dromer F."/>
            <person name="Young S."/>
            <person name="Zeng Q."/>
            <person name="Chapman S."/>
            <person name="Gujja S."/>
            <person name="Saif S."/>
            <person name="Birren B."/>
        </authorList>
    </citation>
    <scope>NUCLEOTIDE SEQUENCE</scope>
    <source>
        <strain evidence="11">CBS 7841</strain>
    </source>
</reference>
<dbReference type="SUPFAM" id="SSF81427">
    <property type="entry name" value="Mitochondrial cytochrome c oxidase subunit VIIc (aka VIIIa)"/>
    <property type="match status" value="1"/>
</dbReference>
<evidence type="ECO:0000256" key="1">
    <source>
        <dbReference type="ARBA" id="ARBA00004434"/>
    </source>
</evidence>
<dbReference type="Pfam" id="PF02935">
    <property type="entry name" value="COX7C"/>
    <property type="match status" value="1"/>
</dbReference>
<evidence type="ECO:0000313" key="11">
    <source>
        <dbReference type="EMBL" id="WVN90555.1"/>
    </source>
</evidence>
<comment type="function">
    <text evidence="10">Component of the cytochrome c oxidase, the last enzyme in the mitochondrial electron transport chain which drives oxidative phosphorylation. The respiratory chain contains 3 multisubunit complexes succinate dehydrogenase (complex II, CII), ubiquinol-cytochrome c oxidoreductase (cytochrome b-c1 complex, complex III, CIII) and cytochrome c oxidase (complex IV, CIV), that cooperate to transfer electrons derived from NADH and succinate to molecular oxygen, creating an electrochemical gradient over the inner membrane that drives transmembrane transport and the ATP synthase. Cytochrome c oxidase is the component of the respiratory chain that catalyzes the reduction of oxygen to water. Electrons originating from reduced cytochrome c in the intermembrane space (IMS) are transferred via the dinuclear copper A center (CU(A)) of subunit 2 and heme A of subunit 1 to the active site in subunit 1, a binuclear center (BNC) formed by heme A3 and copper B (CU(B)). The BNC reduces molecular oxygen to 2 water molecules using 4 electrons from cytochrome c in the IMS and 4 protons from the mitochondrial matrix.</text>
</comment>
<dbReference type="GO" id="GO:0045277">
    <property type="term" value="C:respiratory chain complex IV"/>
    <property type="evidence" value="ECO:0007669"/>
    <property type="project" value="UniProtKB-UniRule"/>
</dbReference>
<sequence length="72" mass="7974">MSILARSTLRVARHLQAPRQVRGVHIENTVDHTLPTDLTNKTALAAKMIVFSVVSFGIPFFGAWFQLRKAAA</sequence>
<keyword evidence="5 10" id="KW-0999">Mitochondrion inner membrane</keyword>
<keyword evidence="9 10" id="KW-0472">Membrane</keyword>
<gene>
    <name evidence="11" type="ORF">L203_105794</name>
</gene>
<dbReference type="InterPro" id="IPR036636">
    <property type="entry name" value="COX7C/Cox8_sf"/>
</dbReference>
<evidence type="ECO:0000256" key="4">
    <source>
        <dbReference type="ARBA" id="ARBA00022692"/>
    </source>
</evidence>
<evidence type="ECO:0000313" key="12">
    <source>
        <dbReference type="Proteomes" id="UP000094043"/>
    </source>
</evidence>
<organism evidence="11 12">
    <name type="scientific">Cryptococcus depauperatus CBS 7841</name>
    <dbReference type="NCBI Taxonomy" id="1295531"/>
    <lineage>
        <taxon>Eukaryota</taxon>
        <taxon>Fungi</taxon>
        <taxon>Dikarya</taxon>
        <taxon>Basidiomycota</taxon>
        <taxon>Agaricomycotina</taxon>
        <taxon>Tremellomycetes</taxon>
        <taxon>Tremellales</taxon>
        <taxon>Cryptococcaceae</taxon>
        <taxon>Cryptococcus</taxon>
    </lineage>
</organism>
<dbReference type="AlphaFoldDB" id="A0AAJ8M3H2"/>
<dbReference type="PANTHER" id="PTHR13313">
    <property type="entry name" value="CYTOCHROME C OXIDASE SUBUNIT VIIC"/>
    <property type="match status" value="1"/>
</dbReference>
<dbReference type="KEGG" id="cdep:91090003"/>
<evidence type="ECO:0000256" key="10">
    <source>
        <dbReference type="RuleBase" id="RU368123"/>
    </source>
</evidence>
<comment type="similarity">
    <text evidence="3 10">Belongs to the cytochrome c oxidase VIIc family.</text>
</comment>
<dbReference type="Gene3D" id="4.10.49.10">
    <property type="entry name" value="Cytochrome c oxidase subunit VIIc"/>
    <property type="match status" value="1"/>
</dbReference>
<dbReference type="RefSeq" id="XP_066071255.1">
    <property type="nucleotide sequence ID" value="XM_066215158.1"/>
</dbReference>
<reference evidence="11" key="3">
    <citation type="submission" date="2024-01" db="EMBL/GenBank/DDBJ databases">
        <authorList>
            <person name="Coelho M.A."/>
            <person name="David-Palma M."/>
            <person name="Shea T."/>
            <person name="Sun S."/>
            <person name="Cuomo C.A."/>
            <person name="Heitman J."/>
        </authorList>
    </citation>
    <scope>NUCLEOTIDE SEQUENCE</scope>
    <source>
        <strain evidence="11">CBS 7841</strain>
    </source>
</reference>
<comment type="subcellular location">
    <subcellularLocation>
        <location evidence="1 10">Mitochondrion inner membrane</location>
        <topology evidence="1 10">Single-pass membrane protein</topology>
    </subcellularLocation>
</comment>
<protein>
    <recommendedName>
        <fullName evidence="10">Cytochrome c oxidase subunit 8, mitochondrial</fullName>
    </recommendedName>
    <alternativeName>
        <fullName evidence="10">Cytochrome c oxidase polypeptide VIII</fullName>
    </alternativeName>
</protein>
<proteinExistence type="inferred from homology"/>
<name>A0AAJ8M3H2_9TREE</name>
<evidence type="ECO:0000256" key="9">
    <source>
        <dbReference type="ARBA" id="ARBA00023136"/>
    </source>
</evidence>
<dbReference type="GO" id="GO:0005743">
    <property type="term" value="C:mitochondrial inner membrane"/>
    <property type="evidence" value="ECO:0007669"/>
    <property type="project" value="UniProtKB-SubCell"/>
</dbReference>
<evidence type="ECO:0000256" key="6">
    <source>
        <dbReference type="ARBA" id="ARBA00022946"/>
    </source>
</evidence>
<accession>A0AAJ8M3H2</accession>
<keyword evidence="8 10" id="KW-0496">Mitochondrion</keyword>
<dbReference type="InterPro" id="IPR004202">
    <property type="entry name" value="COX7C/Cox8"/>
</dbReference>
<evidence type="ECO:0000256" key="8">
    <source>
        <dbReference type="ARBA" id="ARBA00023128"/>
    </source>
</evidence>